<dbReference type="KEGG" id="mseo:MSEO_15450"/>
<dbReference type="Proteomes" id="UP000466632">
    <property type="component" value="Chromosome"/>
</dbReference>
<gene>
    <name evidence="2" type="ORF">MSEO_15450</name>
</gene>
<protein>
    <submittedName>
        <fullName evidence="2">Uncharacterized protein</fullName>
    </submittedName>
</protein>
<keyword evidence="3" id="KW-1185">Reference proteome</keyword>
<organism evidence="2 3">
    <name type="scientific">Mycobacterium seoulense</name>
    <dbReference type="NCBI Taxonomy" id="386911"/>
    <lineage>
        <taxon>Bacteria</taxon>
        <taxon>Bacillati</taxon>
        <taxon>Actinomycetota</taxon>
        <taxon>Actinomycetes</taxon>
        <taxon>Mycobacteriales</taxon>
        <taxon>Mycobacteriaceae</taxon>
        <taxon>Mycobacterium</taxon>
    </lineage>
</organism>
<accession>A0A7I7NWK9</accession>
<sequence>MESFSVHAPPPPPGVLAAIEDDERHARQALVERELRAMRARTETRSYERVHPTPAIYEQARRLLEEHNGDFEAALAAWMRENGWGNGNAHTDERGGKPPIEHGPLGRVLGVR</sequence>
<evidence type="ECO:0000256" key="1">
    <source>
        <dbReference type="SAM" id="MobiDB-lite"/>
    </source>
</evidence>
<dbReference type="Pfam" id="PF14555">
    <property type="entry name" value="UBA_4"/>
    <property type="match status" value="1"/>
</dbReference>
<evidence type="ECO:0000313" key="2">
    <source>
        <dbReference type="EMBL" id="BBY01046.1"/>
    </source>
</evidence>
<reference evidence="2 3" key="1">
    <citation type="journal article" date="2019" name="Emerg. Microbes Infect.">
        <title>Comprehensive subspecies identification of 175 nontuberculous mycobacteria species based on 7547 genomic profiles.</title>
        <authorList>
            <person name="Matsumoto Y."/>
            <person name="Kinjo T."/>
            <person name="Motooka D."/>
            <person name="Nabeya D."/>
            <person name="Jung N."/>
            <person name="Uechi K."/>
            <person name="Horii T."/>
            <person name="Iida T."/>
            <person name="Fujita J."/>
            <person name="Nakamura S."/>
        </authorList>
    </citation>
    <scope>NUCLEOTIDE SEQUENCE [LARGE SCALE GENOMIC DNA]</scope>
    <source>
        <strain evidence="2 3">JCM 16018</strain>
    </source>
</reference>
<dbReference type="CDD" id="cd14273">
    <property type="entry name" value="UBA_TAP-C_like"/>
    <property type="match status" value="1"/>
</dbReference>
<dbReference type="EMBL" id="AP022582">
    <property type="protein sequence ID" value="BBY01046.1"/>
    <property type="molecule type" value="Genomic_DNA"/>
</dbReference>
<evidence type="ECO:0000313" key="3">
    <source>
        <dbReference type="Proteomes" id="UP000466632"/>
    </source>
</evidence>
<proteinExistence type="predicted"/>
<name>A0A7I7NWK9_9MYCO</name>
<feature type="region of interest" description="Disordered" evidence="1">
    <location>
        <begin position="85"/>
        <end position="112"/>
    </location>
</feature>
<feature type="compositionally biased region" description="Basic and acidic residues" evidence="1">
    <location>
        <begin position="90"/>
        <end position="100"/>
    </location>
</feature>
<dbReference type="AlphaFoldDB" id="A0A7I7NWK9"/>
<dbReference type="RefSeq" id="WP_163678153.1">
    <property type="nucleotide sequence ID" value="NZ_AP022582.1"/>
</dbReference>